<dbReference type="PANTHER" id="PTHR47549">
    <property type="entry name" value="GOLGI APPARATUS MEMBRANE PROTEIN TVP38-RELATED"/>
    <property type="match status" value="1"/>
</dbReference>
<evidence type="ECO:0000256" key="8">
    <source>
        <dbReference type="ARBA" id="ARBA00023034"/>
    </source>
</evidence>
<keyword evidence="9 10" id="KW-0472">Membrane</keyword>
<name>A0A067MYT1_BOTB1</name>
<evidence type="ECO:0000313" key="13">
    <source>
        <dbReference type="Proteomes" id="UP000027195"/>
    </source>
</evidence>
<accession>A0A067MYT1</accession>
<comment type="function">
    <text evidence="1">Golgi membrane protein involved in vesicular trafficking and spindle migration.</text>
</comment>
<evidence type="ECO:0000256" key="6">
    <source>
        <dbReference type="ARBA" id="ARBA00022692"/>
    </source>
</evidence>
<evidence type="ECO:0000256" key="1">
    <source>
        <dbReference type="ARBA" id="ARBA00002978"/>
    </source>
</evidence>
<keyword evidence="8" id="KW-0333">Golgi apparatus</keyword>
<feature type="transmembrane region" description="Helical" evidence="10">
    <location>
        <begin position="150"/>
        <end position="171"/>
    </location>
</feature>
<evidence type="ECO:0000256" key="5">
    <source>
        <dbReference type="ARBA" id="ARBA00020673"/>
    </source>
</evidence>
<evidence type="ECO:0000256" key="4">
    <source>
        <dbReference type="ARBA" id="ARBA00013533"/>
    </source>
</evidence>
<dbReference type="STRING" id="930990.A0A067MYT1"/>
<dbReference type="InterPro" id="IPR051076">
    <property type="entry name" value="Golgi_membrane_TVP38/TMEM64"/>
</dbReference>
<evidence type="ECO:0000313" key="12">
    <source>
        <dbReference type="EMBL" id="KDQ20769.1"/>
    </source>
</evidence>
<dbReference type="GO" id="GO:0000022">
    <property type="term" value="P:mitotic spindle elongation"/>
    <property type="evidence" value="ECO:0007669"/>
    <property type="project" value="TreeGrafter"/>
</dbReference>
<evidence type="ECO:0000256" key="3">
    <source>
        <dbReference type="ARBA" id="ARBA00008640"/>
    </source>
</evidence>
<evidence type="ECO:0000256" key="7">
    <source>
        <dbReference type="ARBA" id="ARBA00022989"/>
    </source>
</evidence>
<dbReference type="GO" id="GO:0000139">
    <property type="term" value="C:Golgi membrane"/>
    <property type="evidence" value="ECO:0007669"/>
    <property type="project" value="UniProtKB-SubCell"/>
</dbReference>
<keyword evidence="13" id="KW-1185">Reference proteome</keyword>
<feature type="domain" description="VTT" evidence="11">
    <location>
        <begin position="18"/>
        <end position="130"/>
    </location>
</feature>
<dbReference type="EMBL" id="KL198017">
    <property type="protein sequence ID" value="KDQ20769.1"/>
    <property type="molecule type" value="Genomic_DNA"/>
</dbReference>
<comment type="similarity">
    <text evidence="3">Belongs to the TVP38/TMEM64 family.</text>
</comment>
<comment type="subcellular location">
    <subcellularLocation>
        <location evidence="2">Golgi apparatus membrane</location>
        <topology evidence="2">Multi-pass membrane protein</topology>
    </subcellularLocation>
</comment>
<dbReference type="AlphaFoldDB" id="A0A067MYT1"/>
<dbReference type="HOGENOM" id="CLU_041954_2_0_1"/>
<dbReference type="GO" id="GO:0016192">
    <property type="term" value="P:vesicle-mediated transport"/>
    <property type="evidence" value="ECO:0007669"/>
    <property type="project" value="TreeGrafter"/>
</dbReference>
<organism evidence="12 13">
    <name type="scientific">Botryobasidium botryosum (strain FD-172 SS1)</name>
    <dbReference type="NCBI Taxonomy" id="930990"/>
    <lineage>
        <taxon>Eukaryota</taxon>
        <taxon>Fungi</taxon>
        <taxon>Dikarya</taxon>
        <taxon>Basidiomycota</taxon>
        <taxon>Agaricomycotina</taxon>
        <taxon>Agaricomycetes</taxon>
        <taxon>Cantharellales</taxon>
        <taxon>Botryobasidiaceae</taxon>
        <taxon>Botryobasidium</taxon>
    </lineage>
</organism>
<evidence type="ECO:0000256" key="9">
    <source>
        <dbReference type="ARBA" id="ARBA00023136"/>
    </source>
</evidence>
<feature type="transmembrane region" description="Helical" evidence="10">
    <location>
        <begin position="31"/>
        <end position="54"/>
    </location>
</feature>
<dbReference type="Proteomes" id="UP000027195">
    <property type="component" value="Unassembled WGS sequence"/>
</dbReference>
<evidence type="ECO:0000256" key="10">
    <source>
        <dbReference type="SAM" id="Phobius"/>
    </source>
</evidence>
<reference evidence="13" key="1">
    <citation type="journal article" date="2014" name="Proc. Natl. Acad. Sci. U.S.A.">
        <title>Extensive sampling of basidiomycete genomes demonstrates inadequacy of the white-rot/brown-rot paradigm for wood decay fungi.</title>
        <authorList>
            <person name="Riley R."/>
            <person name="Salamov A.A."/>
            <person name="Brown D.W."/>
            <person name="Nagy L.G."/>
            <person name="Floudas D."/>
            <person name="Held B.W."/>
            <person name="Levasseur A."/>
            <person name="Lombard V."/>
            <person name="Morin E."/>
            <person name="Otillar R."/>
            <person name="Lindquist E.A."/>
            <person name="Sun H."/>
            <person name="LaButti K.M."/>
            <person name="Schmutz J."/>
            <person name="Jabbour D."/>
            <person name="Luo H."/>
            <person name="Baker S.E."/>
            <person name="Pisabarro A.G."/>
            <person name="Walton J.D."/>
            <person name="Blanchette R.A."/>
            <person name="Henrissat B."/>
            <person name="Martin F."/>
            <person name="Cullen D."/>
            <person name="Hibbett D.S."/>
            <person name="Grigoriev I.V."/>
        </authorList>
    </citation>
    <scope>NUCLEOTIDE SEQUENCE [LARGE SCALE GENOMIC DNA]</scope>
    <source>
        <strain evidence="13">FD-172 SS1</strain>
    </source>
</reference>
<gene>
    <name evidence="12" type="ORF">BOTBODRAFT_26787</name>
</gene>
<dbReference type="PANTHER" id="PTHR47549:SF1">
    <property type="entry name" value="GOLGI APPARATUS MEMBRANE PROTEIN TVP38"/>
    <property type="match status" value="1"/>
</dbReference>
<proteinExistence type="inferred from homology"/>
<evidence type="ECO:0000256" key="2">
    <source>
        <dbReference type="ARBA" id="ARBA00004653"/>
    </source>
</evidence>
<evidence type="ECO:0000259" key="11">
    <source>
        <dbReference type="Pfam" id="PF09335"/>
    </source>
</evidence>
<dbReference type="InParanoid" id="A0A067MYT1"/>
<dbReference type="OrthoDB" id="166803at2759"/>
<dbReference type="InterPro" id="IPR032816">
    <property type="entry name" value="VTT_dom"/>
</dbReference>
<dbReference type="Pfam" id="PF09335">
    <property type="entry name" value="VTT_dom"/>
    <property type="match status" value="1"/>
</dbReference>
<sequence length="230" mass="25672">MGSLIVVGSFPPVIGISTSMMLCGFAWGVQGIFIVAPAATLGACLAFVLLRLFFRKKVKNWTQNVKKWEALESVIEARGLPLIILIRWAPLPWVYSNSFFSSIEAVSLWQFLVATVCFWPKFLLHVFIGSRIALFSDGQQRGEMDALTKALNILSIIVSSLVGMGTGWYVWRLTNRRIKELEALRGDIDEEEGLSNLGEAEAEAPLLRGFSVGIMAIEEEEDRRRSYSPL</sequence>
<keyword evidence="7 10" id="KW-1133">Transmembrane helix</keyword>
<protein>
    <recommendedName>
        <fullName evidence="4">Golgi apparatus membrane protein TVP38</fullName>
    </recommendedName>
    <alternativeName>
        <fullName evidence="5">Golgi apparatus membrane protein tvp38</fullName>
    </alternativeName>
</protein>
<keyword evidence="6 10" id="KW-0812">Transmembrane</keyword>
<feature type="transmembrane region" description="Helical" evidence="10">
    <location>
        <begin position="107"/>
        <end position="129"/>
    </location>
</feature>
<feature type="transmembrane region" description="Helical" evidence="10">
    <location>
        <begin position="75"/>
        <end position="95"/>
    </location>
</feature>